<comment type="caution">
    <text evidence="6">The sequence shown here is derived from an EMBL/GenBank/DDBJ whole genome shotgun (WGS) entry which is preliminary data.</text>
</comment>
<dbReference type="PATRIC" id="fig|1339327.3.peg.378"/>
<accession>A0A015XHM2</accession>
<dbReference type="Pfam" id="PF07804">
    <property type="entry name" value="HipA_C"/>
    <property type="match status" value="1"/>
</dbReference>
<evidence type="ECO:0000259" key="5">
    <source>
        <dbReference type="Pfam" id="PF13657"/>
    </source>
</evidence>
<reference evidence="6 7" key="1">
    <citation type="submission" date="2014-02" db="EMBL/GenBank/DDBJ databases">
        <authorList>
            <person name="Sears C."/>
            <person name="Carroll K."/>
            <person name="Sack B.R."/>
            <person name="Qadri F."/>
            <person name="Myers L.L."/>
            <person name="Chung G.-T."/>
            <person name="Escheverria P."/>
            <person name="Fraser C.M."/>
            <person name="Sadzewicz L."/>
            <person name="Shefchek K.A."/>
            <person name="Tallon L."/>
            <person name="Das S.P."/>
            <person name="Daugherty S."/>
            <person name="Mongodin E.F."/>
        </authorList>
    </citation>
    <scope>NUCLEOTIDE SEQUENCE [LARGE SCALE GENOMIC DNA]</scope>
    <source>
        <strain evidence="6 7">S36L11</strain>
    </source>
</reference>
<dbReference type="GO" id="GO:0004674">
    <property type="term" value="F:protein serine/threonine kinase activity"/>
    <property type="evidence" value="ECO:0007669"/>
    <property type="project" value="TreeGrafter"/>
</dbReference>
<dbReference type="InterPro" id="IPR017508">
    <property type="entry name" value="HipA_N1"/>
</dbReference>
<dbReference type="PANTHER" id="PTHR37419">
    <property type="entry name" value="SERINE/THREONINE-PROTEIN KINASE TOXIN HIPA"/>
    <property type="match status" value="1"/>
</dbReference>
<evidence type="ECO:0000313" key="6">
    <source>
        <dbReference type="EMBL" id="EXZ31118.1"/>
    </source>
</evidence>
<sequence>MFASFYGNKDKLYQGLPEFLADALPDKWGASLFDQWLTDNNIKVTESLPLLKLSYIGKRAMGALEFEPEFNDDAIHESVNMSSLATLASKIYNDRDAAVISPEDSLTMKKLIYLGTSAGGMRPKAVIAYNLETEEFRSGQVDLPENFKQYIIKFKEADDSPTTEIEMVYSEMAKAAGINMMPCFLKEIDGRNHFVTERFDRKNGEKLFSQTLAAIMPGADDYMKLCWIAETLKLPQEDKDQIFIRMVFNYVAGISDDHNKNISFIMDKAGVWRLSPAYDVMFTANTMTVFTTDYYSIFYR</sequence>
<dbReference type="InterPro" id="IPR052028">
    <property type="entry name" value="HipA_Ser/Thr_kinase"/>
</dbReference>
<dbReference type="PANTHER" id="PTHR37419:SF8">
    <property type="entry name" value="TOXIN YJJJ"/>
    <property type="match status" value="1"/>
</dbReference>
<proteinExistence type="inferred from homology"/>
<dbReference type="AlphaFoldDB" id="A0A015XHM2"/>
<feature type="domain" description="HipA N-terminal subdomain 1" evidence="5">
    <location>
        <begin position="14"/>
        <end position="66"/>
    </location>
</feature>
<name>A0A015XHM2_BACFG</name>
<comment type="similarity">
    <text evidence="1">Belongs to the HipA Ser/Thr kinase family.</text>
</comment>
<dbReference type="Proteomes" id="UP000022082">
    <property type="component" value="Unassembled WGS sequence"/>
</dbReference>
<dbReference type="EMBL" id="JGDJ01000076">
    <property type="protein sequence ID" value="EXZ31118.1"/>
    <property type="molecule type" value="Genomic_DNA"/>
</dbReference>
<feature type="domain" description="HipA-like C-terminal" evidence="4">
    <location>
        <begin position="116"/>
        <end position="284"/>
    </location>
</feature>
<evidence type="ECO:0000256" key="2">
    <source>
        <dbReference type="ARBA" id="ARBA00022679"/>
    </source>
</evidence>
<dbReference type="InterPro" id="IPR012893">
    <property type="entry name" value="HipA-like_C"/>
</dbReference>
<evidence type="ECO:0000313" key="7">
    <source>
        <dbReference type="Proteomes" id="UP000022082"/>
    </source>
</evidence>
<protein>
    <submittedName>
        <fullName evidence="6">HipA-like N-terminal domain protein</fullName>
    </submittedName>
</protein>
<keyword evidence="3" id="KW-0418">Kinase</keyword>
<dbReference type="Pfam" id="PF13657">
    <property type="entry name" value="Couple_hipA"/>
    <property type="match status" value="1"/>
</dbReference>
<gene>
    <name evidence="6" type="ORF">M136_5131</name>
</gene>
<keyword evidence="2" id="KW-0808">Transferase</keyword>
<dbReference type="GO" id="GO:0005829">
    <property type="term" value="C:cytosol"/>
    <property type="evidence" value="ECO:0007669"/>
    <property type="project" value="TreeGrafter"/>
</dbReference>
<evidence type="ECO:0000259" key="4">
    <source>
        <dbReference type="Pfam" id="PF07804"/>
    </source>
</evidence>
<evidence type="ECO:0000256" key="1">
    <source>
        <dbReference type="ARBA" id="ARBA00010164"/>
    </source>
</evidence>
<organism evidence="6 7">
    <name type="scientific">Bacteroides fragilis str. S36L11</name>
    <dbReference type="NCBI Taxonomy" id="1339327"/>
    <lineage>
        <taxon>Bacteria</taxon>
        <taxon>Pseudomonadati</taxon>
        <taxon>Bacteroidota</taxon>
        <taxon>Bacteroidia</taxon>
        <taxon>Bacteroidales</taxon>
        <taxon>Bacteroidaceae</taxon>
        <taxon>Bacteroides</taxon>
    </lineage>
</organism>
<evidence type="ECO:0000256" key="3">
    <source>
        <dbReference type="ARBA" id="ARBA00022777"/>
    </source>
</evidence>